<feature type="binding site" evidence="3">
    <location>
        <position position="277"/>
    </location>
    <ligand>
        <name>FAD</name>
        <dbReference type="ChEBI" id="CHEBI:57692"/>
    </ligand>
</feature>
<feature type="signal peptide" evidence="4">
    <location>
        <begin position="1"/>
        <end position="19"/>
    </location>
</feature>
<evidence type="ECO:0000256" key="3">
    <source>
        <dbReference type="PIRSR" id="PIRSR000137-2"/>
    </source>
</evidence>
<evidence type="ECO:0000256" key="4">
    <source>
        <dbReference type="SAM" id="SignalP"/>
    </source>
</evidence>
<protein>
    <recommendedName>
        <fullName evidence="5">Glucose-methanol-choline oxidoreductase N-terminal domain-containing protein</fullName>
    </recommendedName>
</protein>
<feature type="binding site" evidence="3">
    <location>
        <begin position="152"/>
        <end position="155"/>
    </location>
    <ligand>
        <name>FAD</name>
        <dbReference type="ChEBI" id="CHEBI:57692"/>
    </ligand>
</feature>
<dbReference type="PANTHER" id="PTHR11552:SF158">
    <property type="entry name" value="GH23626P-RELATED"/>
    <property type="match status" value="1"/>
</dbReference>
<feature type="binding site" evidence="3">
    <location>
        <position position="144"/>
    </location>
    <ligand>
        <name>FAD</name>
        <dbReference type="ChEBI" id="CHEBI:57692"/>
    </ligand>
</feature>
<evidence type="ECO:0000256" key="2">
    <source>
        <dbReference type="PIRSR" id="PIRSR000137-1"/>
    </source>
</evidence>
<feature type="active site" description="Proton acceptor" evidence="2">
    <location>
        <position position="586"/>
    </location>
</feature>
<comment type="cofactor">
    <cofactor evidence="3">
        <name>FAD</name>
        <dbReference type="ChEBI" id="CHEBI:57692"/>
    </cofactor>
</comment>
<dbReference type="Gene3D" id="3.50.50.60">
    <property type="entry name" value="FAD/NAD(P)-binding domain"/>
    <property type="match status" value="1"/>
</dbReference>
<reference evidence="6" key="1">
    <citation type="submission" date="2021-12" db="EMBL/GenBank/DDBJ databases">
        <authorList>
            <person name="King R."/>
        </authorList>
    </citation>
    <scope>NUCLEOTIDE SEQUENCE</scope>
</reference>
<dbReference type="PIRSF" id="PIRSF000137">
    <property type="entry name" value="Alcohol_oxidase"/>
    <property type="match status" value="1"/>
</dbReference>
<dbReference type="PANTHER" id="PTHR11552">
    <property type="entry name" value="GLUCOSE-METHANOL-CHOLINE GMC OXIDOREDUCTASE"/>
    <property type="match status" value="1"/>
</dbReference>
<feature type="active site" description="Proton donor" evidence="2">
    <location>
        <position position="543"/>
    </location>
</feature>
<dbReference type="Pfam" id="PF00732">
    <property type="entry name" value="GMC_oxred_N"/>
    <property type="match status" value="1"/>
</dbReference>
<accession>A0A9P0BEQ6</accession>
<dbReference type="EMBL" id="OV121138">
    <property type="protein sequence ID" value="CAH0561151.1"/>
    <property type="molecule type" value="Genomic_DNA"/>
</dbReference>
<keyword evidence="7" id="KW-1185">Reference proteome</keyword>
<sequence length="607" mass="67955">MCALLKLCVFFTIFGKIYLENNIEYLENVMIENQNAFTKYQLPLYNEELVKITSNKIIEYGNFDFIIVGAGTAGSALSKKLSKIKKWHILLLEAGGDETSFSDIPGASLYLYNSRMNWGYYTTPQSTACLGMIKRQCNYPRGKVMGGSSTINGLVYTRGNREDYDDWVKMGNLGWGQNEVLPYFMELEKWQTYGDLRYHGFNGDLNCNITLPDSNKFPYIHRALYERNLHEVDYNGNSQLGFSRSVTNVDFNKRVSLAKAYLRNTTGNLCISKGSIVTKLILEDAVARGVYFVKNNATYRAFARKEVILSAGSINTPQILMLSGIGPRGELQKHGIKVVKNLPVGRNLQDHAGLVGVYIGTNITEPSPNLTESLQMYVKGSKPLTEALPSETIAFVQVKKKNNTIPDIELLIQPTTPFGGVNSFAFNTDTKLNKFFEKSSRENAIGVYVVLLHPQSKGAVTLKSKYPKDFPNVHLNMLSDKNNADIHTLYLGLKYLEDLLQTSPMRRINATLIKPDTICTEHEMSSQSYWYCVIRQMTLSIYHPVGTTRMGKDPKTSVVASDLKVHGVKKLRVVDAGVIPKTISGHTNGPTAMIGLKIADKILSEYK</sequence>
<dbReference type="InterPro" id="IPR000172">
    <property type="entry name" value="GMC_OxRdtase_N"/>
</dbReference>
<comment type="similarity">
    <text evidence="1">Belongs to the GMC oxidoreductase family.</text>
</comment>
<organism evidence="6 7">
    <name type="scientific">Brassicogethes aeneus</name>
    <name type="common">Rape pollen beetle</name>
    <name type="synonym">Meligethes aeneus</name>
    <dbReference type="NCBI Taxonomy" id="1431903"/>
    <lineage>
        <taxon>Eukaryota</taxon>
        <taxon>Metazoa</taxon>
        <taxon>Ecdysozoa</taxon>
        <taxon>Arthropoda</taxon>
        <taxon>Hexapoda</taxon>
        <taxon>Insecta</taxon>
        <taxon>Pterygota</taxon>
        <taxon>Neoptera</taxon>
        <taxon>Endopterygota</taxon>
        <taxon>Coleoptera</taxon>
        <taxon>Polyphaga</taxon>
        <taxon>Cucujiformia</taxon>
        <taxon>Nitidulidae</taxon>
        <taxon>Meligethinae</taxon>
        <taxon>Brassicogethes</taxon>
    </lineage>
</organism>
<dbReference type="InterPro" id="IPR007867">
    <property type="entry name" value="GMC_OxRtase_C"/>
</dbReference>
<dbReference type="Gene3D" id="3.30.560.10">
    <property type="entry name" value="Glucose Oxidase, domain 3"/>
    <property type="match status" value="1"/>
</dbReference>
<dbReference type="OrthoDB" id="269227at2759"/>
<proteinExistence type="inferred from homology"/>
<evidence type="ECO:0000313" key="7">
    <source>
        <dbReference type="Proteomes" id="UP001154078"/>
    </source>
</evidence>
<dbReference type="Pfam" id="PF05199">
    <property type="entry name" value="GMC_oxred_C"/>
    <property type="match status" value="1"/>
</dbReference>
<keyword evidence="3" id="KW-0274">FAD</keyword>
<dbReference type="GO" id="GO:0016614">
    <property type="term" value="F:oxidoreductase activity, acting on CH-OH group of donors"/>
    <property type="evidence" value="ECO:0007669"/>
    <property type="project" value="InterPro"/>
</dbReference>
<dbReference type="PROSITE" id="PS00624">
    <property type="entry name" value="GMC_OXRED_2"/>
    <property type="match status" value="1"/>
</dbReference>
<dbReference type="AlphaFoldDB" id="A0A9P0BEQ6"/>
<keyword evidence="3" id="KW-0285">Flavoprotein</keyword>
<evidence type="ECO:0000313" key="6">
    <source>
        <dbReference type="EMBL" id="CAH0561151.1"/>
    </source>
</evidence>
<dbReference type="SUPFAM" id="SSF54373">
    <property type="entry name" value="FAD-linked reductases, C-terminal domain"/>
    <property type="match status" value="1"/>
</dbReference>
<dbReference type="GO" id="GO:0050660">
    <property type="term" value="F:flavin adenine dinucleotide binding"/>
    <property type="evidence" value="ECO:0007669"/>
    <property type="project" value="InterPro"/>
</dbReference>
<dbReference type="SUPFAM" id="SSF51905">
    <property type="entry name" value="FAD/NAD(P)-binding domain"/>
    <property type="match status" value="1"/>
</dbReference>
<dbReference type="InterPro" id="IPR036188">
    <property type="entry name" value="FAD/NAD-bd_sf"/>
</dbReference>
<dbReference type="Proteomes" id="UP001154078">
    <property type="component" value="Chromosome 7"/>
</dbReference>
<feature type="chain" id="PRO_5040434813" description="Glucose-methanol-choline oxidoreductase N-terminal domain-containing protein" evidence="4">
    <location>
        <begin position="20"/>
        <end position="607"/>
    </location>
</feature>
<dbReference type="InterPro" id="IPR012132">
    <property type="entry name" value="GMC_OxRdtase"/>
</dbReference>
<name>A0A9P0BEQ6_BRAAE</name>
<feature type="domain" description="Glucose-methanol-choline oxidoreductase N-terminal" evidence="5">
    <location>
        <begin position="312"/>
        <end position="326"/>
    </location>
</feature>
<keyword evidence="4" id="KW-0732">Signal</keyword>
<gene>
    <name evidence="6" type="ORF">MELIAE_LOCUS10757</name>
</gene>
<evidence type="ECO:0000256" key="1">
    <source>
        <dbReference type="ARBA" id="ARBA00010790"/>
    </source>
</evidence>
<evidence type="ECO:0000259" key="5">
    <source>
        <dbReference type="PROSITE" id="PS00624"/>
    </source>
</evidence>